<sequence>MILAPSGGCLILYQAYGNLYAMTGRKAHLLEDKQISSVGVGEKYVSVAQIKECLTYYVLANGFSLWYERSGEVRVVAKCGQRPHRLSDPERGKQRKQTKYLSASSDDLPTCLWRCYVRWMTDEKTFQCISLEDEHICVRNFNFGSLVIYKWIAKNFGDKIRANPDTRLCDIADLVMKKYKCKVSPNQCTNAKKYALTEYEKTIGEHYSMRRSYGKEILDSNHWSIVKLGVTMNPDGKTYFDRFYVTPRYLT</sequence>
<proteinExistence type="predicted"/>
<organism evidence="1">
    <name type="scientific">Tanacetum cinerariifolium</name>
    <name type="common">Dalmatian daisy</name>
    <name type="synonym">Chrysanthemum cinerariifolium</name>
    <dbReference type="NCBI Taxonomy" id="118510"/>
    <lineage>
        <taxon>Eukaryota</taxon>
        <taxon>Viridiplantae</taxon>
        <taxon>Streptophyta</taxon>
        <taxon>Embryophyta</taxon>
        <taxon>Tracheophyta</taxon>
        <taxon>Spermatophyta</taxon>
        <taxon>Magnoliopsida</taxon>
        <taxon>eudicotyledons</taxon>
        <taxon>Gunneridae</taxon>
        <taxon>Pentapetalae</taxon>
        <taxon>asterids</taxon>
        <taxon>campanulids</taxon>
        <taxon>Asterales</taxon>
        <taxon>Asteraceae</taxon>
        <taxon>Asteroideae</taxon>
        <taxon>Anthemideae</taxon>
        <taxon>Anthemidinae</taxon>
        <taxon>Tanacetum</taxon>
    </lineage>
</organism>
<accession>A0A6L2NBQ1</accession>
<dbReference type="EMBL" id="BKCJ010008492">
    <property type="protein sequence ID" value="GEU82502.1"/>
    <property type="molecule type" value="Genomic_DNA"/>
</dbReference>
<dbReference type="AlphaFoldDB" id="A0A6L2NBQ1"/>
<dbReference type="PANTHER" id="PTHR31973">
    <property type="entry name" value="POLYPROTEIN, PUTATIVE-RELATED"/>
    <property type="match status" value="1"/>
</dbReference>
<comment type="caution">
    <text evidence="1">The sequence shown here is derived from an EMBL/GenBank/DDBJ whole genome shotgun (WGS) entry which is preliminary data.</text>
</comment>
<reference evidence="1" key="1">
    <citation type="journal article" date="2019" name="Sci. Rep.">
        <title>Draft genome of Tanacetum cinerariifolium, the natural source of mosquito coil.</title>
        <authorList>
            <person name="Yamashiro T."/>
            <person name="Shiraishi A."/>
            <person name="Satake H."/>
            <person name="Nakayama K."/>
        </authorList>
    </citation>
    <scope>NUCLEOTIDE SEQUENCE</scope>
</reference>
<evidence type="ECO:0000313" key="1">
    <source>
        <dbReference type="EMBL" id="GEU82502.1"/>
    </source>
</evidence>
<gene>
    <name evidence="1" type="ORF">Tci_054480</name>
</gene>
<name>A0A6L2NBQ1_TANCI</name>
<protein>
    <submittedName>
        <fullName evidence="1">Pentatricopeptide repeat-containing protein</fullName>
    </submittedName>
</protein>
<dbReference type="PANTHER" id="PTHR31973:SF189">
    <property type="entry name" value="TRANSPOSASE, MUDR, PLANT, MULE TRANSPOSASE DOMAIN PROTEIN-RELATED"/>
    <property type="match status" value="1"/>
</dbReference>